<protein>
    <submittedName>
        <fullName evidence="3">Uncharacterized protein</fullName>
    </submittedName>
</protein>
<dbReference type="EMBL" id="HG681698">
    <property type="protein sequence ID" value="CDJ29038.1"/>
    <property type="molecule type" value="Genomic_DNA"/>
</dbReference>
<keyword evidence="4" id="KW-1185">Reference proteome</keyword>
<dbReference type="VEuPathDB" id="ToxoDB:EMH_0046380"/>
<feature type="compositionally biased region" description="Low complexity" evidence="1">
    <location>
        <begin position="626"/>
        <end position="641"/>
    </location>
</feature>
<keyword evidence="2" id="KW-0812">Transmembrane</keyword>
<reference evidence="3" key="2">
    <citation type="submission" date="2013-10" db="EMBL/GenBank/DDBJ databases">
        <authorList>
            <person name="Aslett M."/>
        </authorList>
    </citation>
    <scope>NUCLEOTIDE SEQUENCE [LARGE SCALE GENOMIC DNA]</scope>
    <source>
        <strain evidence="3">Houghton</strain>
    </source>
</reference>
<dbReference type="SUPFAM" id="SSF50814">
    <property type="entry name" value="Lipocalins"/>
    <property type="match status" value="1"/>
</dbReference>
<organism evidence="3 4">
    <name type="scientific">Eimeria mitis</name>
    <dbReference type="NCBI Taxonomy" id="44415"/>
    <lineage>
        <taxon>Eukaryota</taxon>
        <taxon>Sar</taxon>
        <taxon>Alveolata</taxon>
        <taxon>Apicomplexa</taxon>
        <taxon>Conoidasida</taxon>
        <taxon>Coccidia</taxon>
        <taxon>Eucoccidiorida</taxon>
        <taxon>Eimeriorina</taxon>
        <taxon>Eimeriidae</taxon>
        <taxon>Eimeria</taxon>
    </lineage>
</organism>
<evidence type="ECO:0000256" key="1">
    <source>
        <dbReference type="SAM" id="MobiDB-lite"/>
    </source>
</evidence>
<dbReference type="InterPro" id="IPR012674">
    <property type="entry name" value="Calycin"/>
</dbReference>
<feature type="transmembrane region" description="Helical" evidence="2">
    <location>
        <begin position="130"/>
        <end position="151"/>
    </location>
</feature>
<dbReference type="OrthoDB" id="348906at2759"/>
<dbReference type="PANTHER" id="PTHR48125:SF12">
    <property type="entry name" value="AT HOOK TRANSCRIPTION FACTOR FAMILY-RELATED"/>
    <property type="match status" value="1"/>
</dbReference>
<feature type="transmembrane region" description="Helical" evidence="2">
    <location>
        <begin position="97"/>
        <end position="124"/>
    </location>
</feature>
<evidence type="ECO:0000313" key="4">
    <source>
        <dbReference type="Proteomes" id="UP000030744"/>
    </source>
</evidence>
<keyword evidence="2" id="KW-1133">Transmembrane helix</keyword>
<dbReference type="Gene3D" id="2.40.128.20">
    <property type="match status" value="1"/>
</dbReference>
<evidence type="ECO:0000313" key="3">
    <source>
        <dbReference type="EMBL" id="CDJ29038.1"/>
    </source>
</evidence>
<dbReference type="AlphaFoldDB" id="U6JZU9"/>
<dbReference type="Proteomes" id="UP000030744">
    <property type="component" value="Unassembled WGS sequence"/>
</dbReference>
<feature type="compositionally biased region" description="Low complexity" evidence="1">
    <location>
        <begin position="176"/>
        <end position="186"/>
    </location>
</feature>
<evidence type="ECO:0000256" key="2">
    <source>
        <dbReference type="SAM" id="Phobius"/>
    </source>
</evidence>
<feature type="region of interest" description="Disordered" evidence="1">
    <location>
        <begin position="176"/>
        <end position="199"/>
    </location>
</feature>
<name>U6JZU9_9EIME</name>
<feature type="transmembrane region" description="Helical" evidence="2">
    <location>
        <begin position="158"/>
        <end position="178"/>
    </location>
</feature>
<keyword evidence="2" id="KW-0472">Membrane</keyword>
<accession>U6JZU9</accession>
<dbReference type="GeneID" id="25379338"/>
<feature type="region of interest" description="Disordered" evidence="1">
    <location>
        <begin position="579"/>
        <end position="658"/>
    </location>
</feature>
<reference evidence="3" key="1">
    <citation type="submission" date="2013-10" db="EMBL/GenBank/DDBJ databases">
        <title>Genomic analysis of the causative agents of coccidiosis in chickens.</title>
        <authorList>
            <person name="Reid A.J."/>
            <person name="Blake D."/>
            <person name="Billington K."/>
            <person name="Browne H."/>
            <person name="Dunn M."/>
            <person name="Hung S."/>
            <person name="Kawahara F."/>
            <person name="Miranda-Saavedra D."/>
            <person name="Mourier T."/>
            <person name="Nagra H."/>
            <person name="Otto T.D."/>
            <person name="Rawlings N."/>
            <person name="Sanchez A."/>
            <person name="Sanders M."/>
            <person name="Subramaniam C."/>
            <person name="Tay Y."/>
            <person name="Dear P."/>
            <person name="Doerig C."/>
            <person name="Gruber A."/>
            <person name="Parkinson J."/>
            <person name="Shirley M."/>
            <person name="Wan K.L."/>
            <person name="Berriman M."/>
            <person name="Tomley F."/>
            <person name="Pain A."/>
        </authorList>
    </citation>
    <scope>NUCLEOTIDE SEQUENCE [LARGE SCALE GENOMIC DNA]</scope>
    <source>
        <strain evidence="3">Houghton</strain>
    </source>
</reference>
<dbReference type="PANTHER" id="PTHR48125">
    <property type="entry name" value="LP07818P1"/>
    <property type="match status" value="1"/>
</dbReference>
<proteinExistence type="predicted"/>
<sequence>MLYVVLQHQAIGVYGHHQQLQQQQQQQQQQHQQQQKQQQKQQMLLHLLLLQQKQQQLVLTLYGAWREAAATVKETDLVSASADAPTAASYFASAQQLFLLLCTLVGSAAVAAPAAAATAAAAALGAACPFSAFFALQLLLFFAAELLRLLFASRCSPAAAAAAAVTAAATAAAANTPATSSSSDSNSTEDTEEDAATPAAATEAAAAAAAAAATAAAAEAECMLPPLRLEYLFAPVCVELCLLPLAAAHRAFGDKHQDECLQTIHEIAEREVSAFEFNFDILQTQAPLPARVVAAPPSSSEGPWLVLFLSRRLSPLLQLQQQLLLQQQLPQQQQRRWQQWETLKQLLLPPLLPLEGASSNLPLLQGGVLRLDASILKLQRWLLPPLLPLEGASSNLPLLQGGVLRLDASILKLQRCLDTPEAAAESLSPRRLDVALEQYIDDVLKREGPRGLMLAGAVAPPTQNLPKTLDRRVINRFLGEWEFDRSRSTSMSPIAEQLGVPWLIRNAIEKLNPTIEYKLQHRDGQPEFSIKTKLTAGISKTVRLNLSGADVEAEDEDVGAWRSVTKLDGLVLKTTQKNDKQKATLYETREIKPDGNEPSAEQLADSEGSTSTAPSPAKTLEAEEAQQQQQQQHQQQQQLQQEPAEPVPGWHKFGPRVS</sequence>
<feature type="compositionally biased region" description="Basic and acidic residues" evidence="1">
    <location>
        <begin position="579"/>
        <end position="595"/>
    </location>
</feature>
<dbReference type="RefSeq" id="XP_013351612.1">
    <property type="nucleotide sequence ID" value="XM_013496158.1"/>
</dbReference>
<gene>
    <name evidence="3" type="ORF">EMH_0046380</name>
</gene>